<evidence type="ECO:0000256" key="9">
    <source>
        <dbReference type="ARBA" id="ARBA00023049"/>
    </source>
</evidence>
<dbReference type="Pfam" id="PF02163">
    <property type="entry name" value="Peptidase_M50"/>
    <property type="match status" value="1"/>
</dbReference>
<dbReference type="InterPro" id="IPR041489">
    <property type="entry name" value="PDZ_6"/>
</dbReference>
<gene>
    <name evidence="14" type="ORF">FVP60_07880</name>
</gene>
<evidence type="ECO:0000256" key="7">
    <source>
        <dbReference type="ARBA" id="ARBA00022833"/>
    </source>
</evidence>
<keyword evidence="6" id="KW-0378">Hydrolase</keyword>
<name>A0A5C8HP54_9MICO</name>
<feature type="transmembrane region" description="Helical" evidence="11">
    <location>
        <begin position="125"/>
        <end position="147"/>
    </location>
</feature>
<evidence type="ECO:0000313" key="15">
    <source>
        <dbReference type="Proteomes" id="UP000321196"/>
    </source>
</evidence>
<sequence length="444" mass="46164">MTVLAFIIGILVIVVGLAVSIALHEIGHLVPAKLFKVRVGQYMIGFGPTLWSKKFGETEYGFKAIPLGGYISMAGMYPPASGGAKAGAAGGGFFRTMVQDARDANEETLGEDERVFYKLPTWKRVIIMLGGPLMNLLFAGVLFTIILSGIGVQQSSTTIATINECVIPASSQQTECTPSDPASPAAAAGLLPGDTITAIDGEPVSSFVEISSIIRDNPDTALAFSITRPAPAGAEAQPLTIDVTPMLAQRPAVDADGNIVTDEDGTVQMVDVGFVGFGPQQVLTPQPLSAGVEQTVANVGAVAGIMVELPVKLYNTAVSLVTGGERDPNGPISVVGVGRIAGEVATIDAPIATRVAGVLSLVASLNIALFVFNLIPLLPLDGGHVVVALWDAIKRGWAKLFRRPAPKPVDATKLVPLTFVVVIALVGMGALLLIADIVNPVQLF</sequence>
<dbReference type="SUPFAM" id="SSF50156">
    <property type="entry name" value="PDZ domain-like"/>
    <property type="match status" value="1"/>
</dbReference>
<dbReference type="GO" id="GO:0016020">
    <property type="term" value="C:membrane"/>
    <property type="evidence" value="ECO:0007669"/>
    <property type="project" value="UniProtKB-SubCell"/>
</dbReference>
<feature type="transmembrane region" description="Helical" evidence="11">
    <location>
        <begin position="6"/>
        <end position="26"/>
    </location>
</feature>
<feature type="domain" description="PDZ" evidence="13">
    <location>
        <begin position="180"/>
        <end position="220"/>
    </location>
</feature>
<dbReference type="RefSeq" id="WP_147825726.1">
    <property type="nucleotide sequence ID" value="NZ_BAAARG010000002.1"/>
</dbReference>
<dbReference type="GO" id="GO:0004222">
    <property type="term" value="F:metalloendopeptidase activity"/>
    <property type="evidence" value="ECO:0007669"/>
    <property type="project" value="InterPro"/>
</dbReference>
<dbReference type="PANTHER" id="PTHR42837:SF2">
    <property type="entry name" value="MEMBRANE METALLOPROTEASE ARASP2, CHLOROPLASTIC-RELATED"/>
    <property type="match status" value="1"/>
</dbReference>
<dbReference type="InterPro" id="IPR008915">
    <property type="entry name" value="Peptidase_M50"/>
</dbReference>
<evidence type="ECO:0000256" key="11">
    <source>
        <dbReference type="SAM" id="Phobius"/>
    </source>
</evidence>
<evidence type="ECO:0000256" key="6">
    <source>
        <dbReference type="ARBA" id="ARBA00022801"/>
    </source>
</evidence>
<keyword evidence="15" id="KW-1185">Reference proteome</keyword>
<reference evidence="14 15" key="1">
    <citation type="submission" date="2019-08" db="EMBL/GenBank/DDBJ databases">
        <authorList>
            <person name="Dong K."/>
        </authorList>
    </citation>
    <scope>NUCLEOTIDE SEQUENCE [LARGE SCALE GENOMIC DNA]</scope>
    <source>
        <strain evidence="14 15">M4-8</strain>
    </source>
</reference>
<evidence type="ECO:0000256" key="1">
    <source>
        <dbReference type="ARBA" id="ARBA00001947"/>
    </source>
</evidence>
<keyword evidence="5 11" id="KW-0812">Transmembrane</keyword>
<feature type="domain" description="Peptidase M50" evidence="12">
    <location>
        <begin position="13"/>
        <end position="395"/>
    </location>
</feature>
<evidence type="ECO:0000256" key="5">
    <source>
        <dbReference type="ARBA" id="ARBA00022692"/>
    </source>
</evidence>
<dbReference type="CDD" id="cd06163">
    <property type="entry name" value="S2P-M50_PDZ_RseP-like"/>
    <property type="match status" value="1"/>
</dbReference>
<evidence type="ECO:0000313" key="14">
    <source>
        <dbReference type="EMBL" id="TXK04591.1"/>
    </source>
</evidence>
<dbReference type="InterPro" id="IPR004387">
    <property type="entry name" value="Pept_M50_Zn"/>
</dbReference>
<dbReference type="PANTHER" id="PTHR42837">
    <property type="entry name" value="REGULATOR OF SIGMA-E PROTEASE RSEP"/>
    <property type="match status" value="1"/>
</dbReference>
<dbReference type="EMBL" id="VRSW01000002">
    <property type="protein sequence ID" value="TXK04591.1"/>
    <property type="molecule type" value="Genomic_DNA"/>
</dbReference>
<feature type="transmembrane region" description="Helical" evidence="11">
    <location>
        <begin position="414"/>
        <end position="435"/>
    </location>
</feature>
<protein>
    <submittedName>
        <fullName evidence="14">Site-2 protease family protein</fullName>
    </submittedName>
</protein>
<dbReference type="Gene3D" id="2.30.42.10">
    <property type="match status" value="1"/>
</dbReference>
<dbReference type="GO" id="GO:0006508">
    <property type="term" value="P:proteolysis"/>
    <property type="evidence" value="ECO:0007669"/>
    <property type="project" value="UniProtKB-KW"/>
</dbReference>
<keyword evidence="7" id="KW-0862">Zinc</keyword>
<evidence type="ECO:0000256" key="2">
    <source>
        <dbReference type="ARBA" id="ARBA00004141"/>
    </source>
</evidence>
<evidence type="ECO:0000259" key="13">
    <source>
        <dbReference type="Pfam" id="PF17820"/>
    </source>
</evidence>
<evidence type="ECO:0000256" key="4">
    <source>
        <dbReference type="ARBA" id="ARBA00022670"/>
    </source>
</evidence>
<keyword evidence="4 14" id="KW-0645">Protease</keyword>
<evidence type="ECO:0000259" key="12">
    <source>
        <dbReference type="Pfam" id="PF02163"/>
    </source>
</evidence>
<dbReference type="InterPro" id="IPR036034">
    <property type="entry name" value="PDZ_sf"/>
</dbReference>
<keyword evidence="10 11" id="KW-0472">Membrane</keyword>
<dbReference type="Proteomes" id="UP000321196">
    <property type="component" value="Unassembled WGS sequence"/>
</dbReference>
<keyword evidence="9" id="KW-0482">Metalloprotease</keyword>
<comment type="cofactor">
    <cofactor evidence="1">
        <name>Zn(2+)</name>
        <dbReference type="ChEBI" id="CHEBI:29105"/>
    </cofactor>
</comment>
<comment type="similarity">
    <text evidence="3">Belongs to the peptidase M50B family.</text>
</comment>
<evidence type="ECO:0000256" key="3">
    <source>
        <dbReference type="ARBA" id="ARBA00007931"/>
    </source>
</evidence>
<proteinExistence type="inferred from homology"/>
<keyword evidence="8 11" id="KW-1133">Transmembrane helix</keyword>
<comment type="caution">
    <text evidence="14">The sequence shown here is derived from an EMBL/GenBank/DDBJ whole genome shotgun (WGS) entry which is preliminary data.</text>
</comment>
<dbReference type="AlphaFoldDB" id="A0A5C8HP54"/>
<evidence type="ECO:0000256" key="10">
    <source>
        <dbReference type="ARBA" id="ARBA00023136"/>
    </source>
</evidence>
<evidence type="ECO:0000256" key="8">
    <source>
        <dbReference type="ARBA" id="ARBA00022989"/>
    </source>
</evidence>
<accession>A0A5C8HP54</accession>
<organism evidence="14 15">
    <name type="scientific">Microbacterium mitrae</name>
    <dbReference type="NCBI Taxonomy" id="664640"/>
    <lineage>
        <taxon>Bacteria</taxon>
        <taxon>Bacillati</taxon>
        <taxon>Actinomycetota</taxon>
        <taxon>Actinomycetes</taxon>
        <taxon>Micrococcales</taxon>
        <taxon>Microbacteriaceae</taxon>
        <taxon>Microbacterium</taxon>
    </lineage>
</organism>
<dbReference type="Pfam" id="PF17820">
    <property type="entry name" value="PDZ_6"/>
    <property type="match status" value="1"/>
</dbReference>
<dbReference type="OrthoDB" id="9782003at2"/>
<comment type="subcellular location">
    <subcellularLocation>
        <location evidence="2">Membrane</location>
        <topology evidence="2">Multi-pass membrane protein</topology>
    </subcellularLocation>
</comment>